<evidence type="ECO:0000256" key="7">
    <source>
        <dbReference type="ARBA" id="ARBA00023077"/>
    </source>
</evidence>
<evidence type="ECO:0000313" key="15">
    <source>
        <dbReference type="Proteomes" id="UP000077763"/>
    </source>
</evidence>
<evidence type="ECO:0000256" key="6">
    <source>
        <dbReference type="ARBA" id="ARBA00023065"/>
    </source>
</evidence>
<keyword evidence="2 10" id="KW-0813">Transport</keyword>
<keyword evidence="4 10" id="KW-0812">Transmembrane</keyword>
<gene>
    <name evidence="14" type="ORF">A1353_05645</name>
</gene>
<dbReference type="InterPro" id="IPR000531">
    <property type="entry name" value="Beta-barrel_TonB"/>
</dbReference>
<dbReference type="InterPro" id="IPR039426">
    <property type="entry name" value="TonB-dep_rcpt-like"/>
</dbReference>
<evidence type="ECO:0000256" key="5">
    <source>
        <dbReference type="ARBA" id="ARBA00022729"/>
    </source>
</evidence>
<dbReference type="Pfam" id="PF00593">
    <property type="entry name" value="TonB_dep_Rec_b-barrel"/>
    <property type="match status" value="1"/>
</dbReference>
<dbReference type="Proteomes" id="UP000077763">
    <property type="component" value="Unassembled WGS sequence"/>
</dbReference>
<dbReference type="SUPFAM" id="SSF56935">
    <property type="entry name" value="Porins"/>
    <property type="match status" value="1"/>
</dbReference>
<evidence type="ECO:0000256" key="1">
    <source>
        <dbReference type="ARBA" id="ARBA00004571"/>
    </source>
</evidence>
<keyword evidence="9 10" id="KW-0998">Cell outer membrane</keyword>
<comment type="similarity">
    <text evidence="10 11">Belongs to the TonB-dependent receptor family.</text>
</comment>
<evidence type="ECO:0000256" key="10">
    <source>
        <dbReference type="PROSITE-ProRule" id="PRU01360"/>
    </source>
</evidence>
<evidence type="ECO:0000256" key="3">
    <source>
        <dbReference type="ARBA" id="ARBA00022452"/>
    </source>
</evidence>
<feature type="domain" description="TonB-dependent receptor-like beta-barrel" evidence="12">
    <location>
        <begin position="340"/>
        <end position="783"/>
    </location>
</feature>
<dbReference type="InterPro" id="IPR037066">
    <property type="entry name" value="Plug_dom_sf"/>
</dbReference>
<evidence type="ECO:0000256" key="8">
    <source>
        <dbReference type="ARBA" id="ARBA00023136"/>
    </source>
</evidence>
<evidence type="ECO:0000259" key="13">
    <source>
        <dbReference type="Pfam" id="PF07715"/>
    </source>
</evidence>
<evidence type="ECO:0000256" key="11">
    <source>
        <dbReference type="RuleBase" id="RU003357"/>
    </source>
</evidence>
<name>A0A177MTE9_METMH</name>
<dbReference type="GO" id="GO:0044718">
    <property type="term" value="P:siderophore transmembrane transport"/>
    <property type="evidence" value="ECO:0007669"/>
    <property type="project" value="TreeGrafter"/>
</dbReference>
<reference evidence="14 15" key="1">
    <citation type="submission" date="2016-03" db="EMBL/GenBank/DDBJ databases">
        <authorList>
            <person name="Ploux O."/>
        </authorList>
    </citation>
    <scope>NUCLEOTIDE SEQUENCE [LARGE SCALE GENOMIC DNA]</scope>
    <source>
        <strain evidence="14 15">R-45371</strain>
    </source>
</reference>
<comment type="caution">
    <text evidence="14">The sequence shown here is derived from an EMBL/GenBank/DDBJ whole genome shotgun (WGS) entry which is preliminary data.</text>
</comment>
<dbReference type="Gene3D" id="2.170.130.10">
    <property type="entry name" value="TonB-dependent receptor, plug domain"/>
    <property type="match status" value="1"/>
</dbReference>
<keyword evidence="5" id="KW-0732">Signal</keyword>
<protein>
    <submittedName>
        <fullName evidence="14">TonB-dependent receptor</fullName>
    </submittedName>
</protein>
<evidence type="ECO:0000256" key="4">
    <source>
        <dbReference type="ARBA" id="ARBA00022692"/>
    </source>
</evidence>
<comment type="subcellular location">
    <subcellularLocation>
        <location evidence="1 10">Cell outer membrane</location>
        <topology evidence="1 10">Multi-pass membrane protein</topology>
    </subcellularLocation>
</comment>
<dbReference type="AlphaFoldDB" id="A0A177MTE9"/>
<evidence type="ECO:0000259" key="12">
    <source>
        <dbReference type="Pfam" id="PF00593"/>
    </source>
</evidence>
<keyword evidence="8 10" id="KW-0472">Membrane</keyword>
<keyword evidence="3 10" id="KW-1134">Transmembrane beta strand</keyword>
<keyword evidence="14" id="KW-0675">Receptor</keyword>
<dbReference type="EMBL" id="LUUH01000013">
    <property type="protein sequence ID" value="OAI09048.1"/>
    <property type="molecule type" value="Genomic_DNA"/>
</dbReference>
<keyword evidence="6" id="KW-0406">Ion transport</keyword>
<dbReference type="Pfam" id="PF07715">
    <property type="entry name" value="Plug"/>
    <property type="match status" value="1"/>
</dbReference>
<sequence>MTMKQLLKPHKPQPPLIILLLCSMHSQGYADPSNKPAASPKSQELENVVVNAGKRPEYFPDTAKASPSYHVSGEDVETKVNATTVEDALRYIPGVNVRRRYIGDSNAPMAMRGSNITQSAHSMVFADGMPLYNMVNAGHTAAPRWSMVAPSEIESVDVLFGPFSSQYDGHSFGGAVNLITKMPDKFEAQMDATGMFQDMHRGGRNQLLQGFRTFVSGGDRIDKFSIYAFYNHLENEGQPMDPIGTTAATTRLPANLAAGATAIPVTGAHLISSPIAGERNFIFGDSGIDRATTDLFKLKMAYDLAPDLQTRFTIAYEERIKSNDDPLVLAKNALTGQTLYSNATNNAGRFTNYYTQDGFNFTVPRNGFRLQEQNRQALNYGWSLKGKISDNWNIDTTASYYDAFKDRTVQSTGLGQDRLALVNNQLPGQITDVDNWWATYDLKLATDAFLGRKDLSFMGGYQIVHGNNNNKVYNTNNFSAANLGSAVSDSGGQTQTNSLFSQLEWRFLPDWSLMAGLRFDHFQALEGHFYNFNRAIGDSRRIQDYQDRDQSRISPKASLEFSPDNWTFRYSFAKAYRFPVAEELFASRNTVAGTTFADPNLGPENGYFHNLMAQYDIPQGFIRANLFYDLINDEIFSYNPLLAGGNGPNTYLAIGQTETIGVDVTYQQYGIFDLPIDFMANTVFLNKQITQNRDATGLIGNEWPRTPKLQANVTATYHLSSAWNATAAVRYRSDMFHQITNVDTVANVFNGSDEYTLVDFKTNYALPTFHKLKSTVSAGIDNILDQDVYENNPLAQRTYYVSLSLKY</sequence>
<proteinExistence type="inferred from homology"/>
<feature type="domain" description="TonB-dependent receptor plug" evidence="13">
    <location>
        <begin position="68"/>
        <end position="175"/>
    </location>
</feature>
<evidence type="ECO:0000313" key="14">
    <source>
        <dbReference type="EMBL" id="OAI09048.1"/>
    </source>
</evidence>
<organism evidence="14 15">
    <name type="scientific">Methylomonas methanica</name>
    <dbReference type="NCBI Taxonomy" id="421"/>
    <lineage>
        <taxon>Bacteria</taxon>
        <taxon>Pseudomonadati</taxon>
        <taxon>Pseudomonadota</taxon>
        <taxon>Gammaproteobacteria</taxon>
        <taxon>Methylococcales</taxon>
        <taxon>Methylococcaceae</taxon>
        <taxon>Methylomonas</taxon>
    </lineage>
</organism>
<dbReference type="GO" id="GO:0015344">
    <property type="term" value="F:siderophore uptake transmembrane transporter activity"/>
    <property type="evidence" value="ECO:0007669"/>
    <property type="project" value="TreeGrafter"/>
</dbReference>
<accession>A0A177MTE9</accession>
<dbReference type="PROSITE" id="PS52016">
    <property type="entry name" value="TONB_DEPENDENT_REC_3"/>
    <property type="match status" value="1"/>
</dbReference>
<dbReference type="InterPro" id="IPR036942">
    <property type="entry name" value="Beta-barrel_TonB_sf"/>
</dbReference>
<dbReference type="InterPro" id="IPR012910">
    <property type="entry name" value="Plug_dom"/>
</dbReference>
<keyword evidence="7 11" id="KW-0798">TonB box</keyword>
<dbReference type="GO" id="GO:0009279">
    <property type="term" value="C:cell outer membrane"/>
    <property type="evidence" value="ECO:0007669"/>
    <property type="project" value="UniProtKB-SubCell"/>
</dbReference>
<evidence type="ECO:0000256" key="9">
    <source>
        <dbReference type="ARBA" id="ARBA00023237"/>
    </source>
</evidence>
<evidence type="ECO:0000256" key="2">
    <source>
        <dbReference type="ARBA" id="ARBA00022448"/>
    </source>
</evidence>
<dbReference type="PANTHER" id="PTHR30069">
    <property type="entry name" value="TONB-DEPENDENT OUTER MEMBRANE RECEPTOR"/>
    <property type="match status" value="1"/>
</dbReference>
<dbReference type="Gene3D" id="2.40.170.20">
    <property type="entry name" value="TonB-dependent receptor, beta-barrel domain"/>
    <property type="match status" value="1"/>
</dbReference>
<dbReference type="PANTHER" id="PTHR30069:SF53">
    <property type="entry name" value="COLICIN I RECEPTOR-RELATED"/>
    <property type="match status" value="1"/>
</dbReference>